<proteinExistence type="inferred from homology"/>
<sequence>MSNVFILIFIILAASLGGYRLKVLSFSGSICAVVVGISIGCSFGYKGLLILGLFFLSSSILSLFKKQKKAAIEEIVQKGSNRDWQQVAANGGGAAAASLLYLQNSNEAWLIAFLICIASANSDTWSSEIGSLSKQAPLSIRTFKKAQAGTSGAVSVLGTLAGIAGSFVIGLAGLLLFDLELAGFWLVFLFGFIGNILDTVMGAYFQAVYVCNVCGKQMEKTVHCQTKTLLQKGSAFLNNDSVNFLSGFIAALLGLIYFQFTNS</sequence>
<feature type="transmembrane region" description="Helical" evidence="6">
    <location>
        <begin position="42"/>
        <end position="64"/>
    </location>
</feature>
<dbReference type="OrthoDB" id="9808500at2"/>
<organism evidence="7 8">
    <name type="scientific">Bacillus mesophilum</name>
    <dbReference type="NCBI Taxonomy" id="1071718"/>
    <lineage>
        <taxon>Bacteria</taxon>
        <taxon>Bacillati</taxon>
        <taxon>Bacillota</taxon>
        <taxon>Bacilli</taxon>
        <taxon>Bacillales</taxon>
        <taxon>Bacillaceae</taxon>
        <taxon>Bacillus</taxon>
    </lineage>
</organism>
<name>A0A7V7RP34_9BACI</name>
<evidence type="ECO:0000256" key="5">
    <source>
        <dbReference type="ARBA" id="ARBA00023136"/>
    </source>
</evidence>
<dbReference type="Proteomes" id="UP000441354">
    <property type="component" value="Unassembled WGS sequence"/>
</dbReference>
<comment type="caution">
    <text evidence="7">The sequence shown here is derived from an EMBL/GenBank/DDBJ whole genome shotgun (WGS) entry which is preliminary data.</text>
</comment>
<evidence type="ECO:0000313" key="7">
    <source>
        <dbReference type="EMBL" id="KAB2333862.1"/>
    </source>
</evidence>
<dbReference type="InterPro" id="IPR002794">
    <property type="entry name" value="DUF92_TMEM19"/>
</dbReference>
<dbReference type="PANTHER" id="PTHR13353">
    <property type="entry name" value="TRANSMEMBRANE PROTEIN 19"/>
    <property type="match status" value="1"/>
</dbReference>
<evidence type="ECO:0000256" key="3">
    <source>
        <dbReference type="ARBA" id="ARBA00022692"/>
    </source>
</evidence>
<dbReference type="AlphaFoldDB" id="A0A7V7RP34"/>
<evidence type="ECO:0000256" key="1">
    <source>
        <dbReference type="ARBA" id="ARBA00004141"/>
    </source>
</evidence>
<keyword evidence="3 6" id="KW-0812">Transmembrane</keyword>
<feature type="transmembrane region" description="Helical" evidence="6">
    <location>
        <begin position="242"/>
        <end position="260"/>
    </location>
</feature>
<evidence type="ECO:0000256" key="2">
    <source>
        <dbReference type="ARBA" id="ARBA00009012"/>
    </source>
</evidence>
<evidence type="ECO:0000256" key="6">
    <source>
        <dbReference type="SAM" id="Phobius"/>
    </source>
</evidence>
<dbReference type="PANTHER" id="PTHR13353:SF5">
    <property type="entry name" value="TRANSMEMBRANE PROTEIN 19"/>
    <property type="match status" value="1"/>
</dbReference>
<dbReference type="EMBL" id="WBOT01000002">
    <property type="protein sequence ID" value="KAB2333862.1"/>
    <property type="molecule type" value="Genomic_DNA"/>
</dbReference>
<dbReference type="RefSeq" id="WP_151573237.1">
    <property type="nucleotide sequence ID" value="NZ_WBOT01000002.1"/>
</dbReference>
<keyword evidence="8" id="KW-1185">Reference proteome</keyword>
<feature type="transmembrane region" description="Helical" evidence="6">
    <location>
        <begin position="153"/>
        <end position="177"/>
    </location>
</feature>
<dbReference type="Pfam" id="PF01940">
    <property type="entry name" value="DUF92"/>
    <property type="match status" value="1"/>
</dbReference>
<keyword evidence="4 6" id="KW-1133">Transmembrane helix</keyword>
<dbReference type="GO" id="GO:0016020">
    <property type="term" value="C:membrane"/>
    <property type="evidence" value="ECO:0007669"/>
    <property type="project" value="UniProtKB-SubCell"/>
</dbReference>
<evidence type="ECO:0000256" key="4">
    <source>
        <dbReference type="ARBA" id="ARBA00022989"/>
    </source>
</evidence>
<keyword evidence="5 6" id="KW-0472">Membrane</keyword>
<accession>A0A7V7RP34</accession>
<gene>
    <name evidence="7" type="ORF">F7732_07190</name>
</gene>
<feature type="transmembrane region" description="Helical" evidence="6">
    <location>
        <begin position="183"/>
        <end position="210"/>
    </location>
</feature>
<comment type="similarity">
    <text evidence="2">Belongs to the TMEM19 family.</text>
</comment>
<evidence type="ECO:0000313" key="8">
    <source>
        <dbReference type="Proteomes" id="UP000441354"/>
    </source>
</evidence>
<comment type="subcellular location">
    <subcellularLocation>
        <location evidence="1">Membrane</location>
        <topology evidence="1">Multi-pass membrane protein</topology>
    </subcellularLocation>
</comment>
<protein>
    <submittedName>
        <fullName evidence="7">DUF92 domain-containing protein</fullName>
    </submittedName>
</protein>
<reference evidence="7 8" key="1">
    <citation type="journal article" date="2014" name="Arch. Microbiol.">
        <title>Bacillus mesophilum sp. nov., strain IITR-54T, a novel 4-chlorobiphenyl dechlorinating bacterium.</title>
        <authorList>
            <person name="Manickam N."/>
            <person name="Singh N.K."/>
            <person name="Bajaj A."/>
            <person name="Kumar R.M."/>
            <person name="Kaur G."/>
            <person name="Kaur N."/>
            <person name="Bala M."/>
            <person name="Kumar A."/>
            <person name="Mayilraj S."/>
        </authorList>
    </citation>
    <scope>NUCLEOTIDE SEQUENCE [LARGE SCALE GENOMIC DNA]</scope>
    <source>
        <strain evidence="7 8">IITR-54</strain>
    </source>
</reference>